<dbReference type="InterPro" id="IPR011322">
    <property type="entry name" value="N-reg_PII-like_a/b"/>
</dbReference>
<organism evidence="2 3">
    <name type="scientific">Prochlorococcus marinus (strain MIT 9515)</name>
    <dbReference type="NCBI Taxonomy" id="167542"/>
    <lineage>
        <taxon>Bacteria</taxon>
        <taxon>Bacillati</taxon>
        <taxon>Cyanobacteriota</taxon>
        <taxon>Cyanophyceae</taxon>
        <taxon>Synechococcales</taxon>
        <taxon>Prochlorococcaceae</taxon>
        <taxon>Prochlorococcus</taxon>
    </lineage>
</organism>
<dbReference type="EMBL" id="CP000552">
    <property type="protein sequence ID" value="ABM71777.1"/>
    <property type="molecule type" value="Genomic_DNA"/>
</dbReference>
<evidence type="ECO:0000313" key="2">
    <source>
        <dbReference type="EMBL" id="ABM71777.1"/>
    </source>
</evidence>
<dbReference type="eggNOG" id="COG1324">
    <property type="taxonomic scope" value="Bacteria"/>
</dbReference>
<dbReference type="GO" id="GO:0005507">
    <property type="term" value="F:copper ion binding"/>
    <property type="evidence" value="ECO:0007669"/>
    <property type="project" value="TreeGrafter"/>
</dbReference>
<dbReference type="AlphaFoldDB" id="A2BVG6"/>
<reference evidence="2 3" key="1">
    <citation type="journal article" date="2007" name="PLoS Genet.">
        <title>Patterns and implications of gene gain and loss in the evolution of Prochlorococcus.</title>
        <authorList>
            <person name="Kettler G.C."/>
            <person name="Martiny A.C."/>
            <person name="Huang K."/>
            <person name="Zucker J."/>
            <person name="Coleman M.L."/>
            <person name="Rodrigue S."/>
            <person name="Chen F."/>
            <person name="Lapidus A."/>
            <person name="Ferriera S."/>
            <person name="Johnson J."/>
            <person name="Steglich C."/>
            <person name="Church G.M."/>
            <person name="Richardson P."/>
            <person name="Chisholm S.W."/>
        </authorList>
    </citation>
    <scope>NUCLEOTIDE SEQUENCE [LARGE SCALE GENOMIC DNA]</scope>
    <source>
        <strain evidence="2 3">MIT 9515</strain>
    </source>
</reference>
<dbReference type="InterPro" id="IPR015867">
    <property type="entry name" value="N-reg_PII/ATP_PRibTrfase_C"/>
</dbReference>
<dbReference type="SUPFAM" id="SSF54913">
    <property type="entry name" value="GlnB-like"/>
    <property type="match status" value="1"/>
</dbReference>
<sequence>MKPVLLVISTELNKKSAKKIAKLLIKKKLAACVSLKDINSIYEWEGKVVEVNEVEITIKSKLELKNDLIVFLRKMLSYDLPQIVYKKFKSEKNYMNWINKSCLK</sequence>
<gene>
    <name evidence="2" type="primary">cutA</name>
    <name evidence="2" type="ordered locus">P9515_05681</name>
</gene>
<dbReference type="OrthoDB" id="540902at2"/>
<evidence type="ECO:0000256" key="1">
    <source>
        <dbReference type="ARBA" id="ARBA00010169"/>
    </source>
</evidence>
<accession>A2BVG6</accession>
<dbReference type="PANTHER" id="PTHR23419:SF8">
    <property type="entry name" value="FI09726P"/>
    <property type="match status" value="1"/>
</dbReference>
<proteinExistence type="inferred from homology"/>
<dbReference type="InterPro" id="IPR004323">
    <property type="entry name" value="Ion_tolerance_CutA"/>
</dbReference>
<dbReference type="HOGENOM" id="CLU_098807_2_2_3"/>
<protein>
    <submittedName>
        <fullName evidence="2">CutA1 divalent ion tolerance protein</fullName>
    </submittedName>
</protein>
<dbReference type="Gene3D" id="3.30.70.120">
    <property type="match status" value="1"/>
</dbReference>
<dbReference type="PANTHER" id="PTHR23419">
    <property type="entry name" value="DIVALENT CATION TOLERANCE CUTA-RELATED"/>
    <property type="match status" value="1"/>
</dbReference>
<evidence type="ECO:0000313" key="3">
    <source>
        <dbReference type="Proteomes" id="UP000001589"/>
    </source>
</evidence>
<name>A2BVG6_PROM5</name>
<dbReference type="Pfam" id="PF03091">
    <property type="entry name" value="CutA1"/>
    <property type="match status" value="1"/>
</dbReference>
<dbReference type="GO" id="GO:0010038">
    <property type="term" value="P:response to metal ion"/>
    <property type="evidence" value="ECO:0007669"/>
    <property type="project" value="InterPro"/>
</dbReference>
<comment type="similarity">
    <text evidence="1">Belongs to the CutA family.</text>
</comment>
<dbReference type="KEGG" id="pmc:P9515_05681"/>
<dbReference type="STRING" id="167542.P9515_05681"/>
<dbReference type="Proteomes" id="UP000001589">
    <property type="component" value="Chromosome"/>
</dbReference>